<protein>
    <submittedName>
        <fullName evidence="2">Uncharacterized protein</fullName>
    </submittedName>
</protein>
<proteinExistence type="predicted"/>
<dbReference type="Proteomes" id="UP000030758">
    <property type="component" value="Unassembled WGS sequence"/>
</dbReference>
<dbReference type="EMBL" id="KL367772">
    <property type="protein sequence ID" value="KFD59680.1"/>
    <property type="molecule type" value="Genomic_DNA"/>
</dbReference>
<reference evidence="2" key="1">
    <citation type="journal article" date="2014" name="Nat. Genet.">
        <title>Genome and transcriptome of the porcine whipworm Trichuris suis.</title>
        <authorList>
            <person name="Jex A.R."/>
            <person name="Nejsum P."/>
            <person name="Schwarz E.M."/>
            <person name="Hu L."/>
            <person name="Young N.D."/>
            <person name="Hall R.S."/>
            <person name="Korhonen P.K."/>
            <person name="Liao S."/>
            <person name="Thamsborg S."/>
            <person name="Xia J."/>
            <person name="Xu P."/>
            <person name="Wang S."/>
            <person name="Scheerlinck J.P."/>
            <person name="Hofmann A."/>
            <person name="Sternberg P.W."/>
            <person name="Wang J."/>
            <person name="Gasser R.B."/>
        </authorList>
    </citation>
    <scope>NUCLEOTIDE SEQUENCE [LARGE SCALE GENOMIC DNA]</scope>
    <source>
        <strain evidence="2">DCEP-RM93F</strain>
    </source>
</reference>
<accession>A0A085MR34</accession>
<dbReference type="AlphaFoldDB" id="A0A085MR34"/>
<feature type="region of interest" description="Disordered" evidence="1">
    <location>
        <begin position="13"/>
        <end position="33"/>
    </location>
</feature>
<evidence type="ECO:0000256" key="1">
    <source>
        <dbReference type="SAM" id="MobiDB-lite"/>
    </source>
</evidence>
<organism evidence="2">
    <name type="scientific">Trichuris suis</name>
    <name type="common">pig whipworm</name>
    <dbReference type="NCBI Taxonomy" id="68888"/>
    <lineage>
        <taxon>Eukaryota</taxon>
        <taxon>Metazoa</taxon>
        <taxon>Ecdysozoa</taxon>
        <taxon>Nematoda</taxon>
        <taxon>Enoplea</taxon>
        <taxon>Dorylaimia</taxon>
        <taxon>Trichinellida</taxon>
        <taxon>Trichuridae</taxon>
        <taxon>Trichuris</taxon>
    </lineage>
</organism>
<name>A0A085MR34_9BILA</name>
<sequence length="69" mass="7678">MVTGHGFGLHRMVDLDQAKRRRERSHGSSSNCLQGKFASGQVGQVKLWFRSNSVEVKSAKSDWSAQVES</sequence>
<gene>
    <name evidence="2" type="ORF">M514_28144</name>
</gene>
<evidence type="ECO:0000313" key="2">
    <source>
        <dbReference type="EMBL" id="KFD59680.1"/>
    </source>
</evidence>